<evidence type="ECO:0000313" key="2">
    <source>
        <dbReference type="Proteomes" id="UP001163046"/>
    </source>
</evidence>
<dbReference type="Proteomes" id="UP001163046">
    <property type="component" value="Unassembled WGS sequence"/>
</dbReference>
<protein>
    <submittedName>
        <fullName evidence="1">Uncharacterized protein</fullName>
    </submittedName>
</protein>
<keyword evidence="2" id="KW-1185">Reference proteome</keyword>
<accession>A0A9W9YTI2</accession>
<reference evidence="1" key="1">
    <citation type="submission" date="2023-01" db="EMBL/GenBank/DDBJ databases">
        <title>Genome assembly of the deep-sea coral Lophelia pertusa.</title>
        <authorList>
            <person name="Herrera S."/>
            <person name="Cordes E."/>
        </authorList>
    </citation>
    <scope>NUCLEOTIDE SEQUENCE</scope>
    <source>
        <strain evidence="1">USNM1676648</strain>
        <tissue evidence="1">Polyp</tissue>
    </source>
</reference>
<dbReference type="EMBL" id="MU827302">
    <property type="protein sequence ID" value="KAJ7366001.1"/>
    <property type="molecule type" value="Genomic_DNA"/>
</dbReference>
<name>A0A9W9YTI2_9CNID</name>
<comment type="caution">
    <text evidence="1">The sequence shown here is derived from an EMBL/GenBank/DDBJ whole genome shotgun (WGS) entry which is preliminary data.</text>
</comment>
<proteinExistence type="predicted"/>
<evidence type="ECO:0000313" key="1">
    <source>
        <dbReference type="EMBL" id="KAJ7366001.1"/>
    </source>
</evidence>
<dbReference type="AlphaFoldDB" id="A0A9W9YTI2"/>
<organism evidence="1 2">
    <name type="scientific">Desmophyllum pertusum</name>
    <dbReference type="NCBI Taxonomy" id="174260"/>
    <lineage>
        <taxon>Eukaryota</taxon>
        <taxon>Metazoa</taxon>
        <taxon>Cnidaria</taxon>
        <taxon>Anthozoa</taxon>
        <taxon>Hexacorallia</taxon>
        <taxon>Scleractinia</taxon>
        <taxon>Caryophylliina</taxon>
        <taxon>Caryophylliidae</taxon>
        <taxon>Desmophyllum</taxon>
    </lineage>
</organism>
<gene>
    <name evidence="1" type="ORF">OS493_002743</name>
</gene>
<sequence length="324" mass="35405">MARFKPTLPTEDFGVSLAVLPNDVVAIGCKVLSKTTRLLKVFQFNTTSNSYYEECEYRAWRDIDERSGNLDVNTREEGFIVALGIEAQNGAEGVQLFGFQGIYSNNPHKRKGPSECVNLGSVLARDNGLRVDGMGTRTSVSFKGNTILFGIPGILTWPKNDQWLSTGRVFIETYCPSNHFRSSAPGLHSLRPITCLPCKQGRKSFGGFVETCSVCAGRKCFSPPINKSSSFSSEICDGTSCVSTLYLNNTTNGVNVHLTNGSLFVAGSEHVYTVKLLETTQAGESTSSFSESFVIDSTAPMPGVVYDGLGSDQKHELFRKLNIW</sequence>